<feature type="non-terminal residue" evidence="1">
    <location>
        <position position="165"/>
    </location>
</feature>
<accession>A0ABV0SF32</accession>
<keyword evidence="2" id="KW-1185">Reference proteome</keyword>
<dbReference type="Proteomes" id="UP001434883">
    <property type="component" value="Unassembled WGS sequence"/>
</dbReference>
<gene>
    <name evidence="1" type="ORF">XENOCAPTIV_013205</name>
</gene>
<evidence type="ECO:0000313" key="1">
    <source>
        <dbReference type="EMBL" id="MEQ2219144.1"/>
    </source>
</evidence>
<proteinExistence type="predicted"/>
<comment type="caution">
    <text evidence="1">The sequence shown here is derived from an EMBL/GenBank/DDBJ whole genome shotgun (WGS) entry which is preliminary data.</text>
</comment>
<dbReference type="EMBL" id="JAHRIN010078379">
    <property type="protein sequence ID" value="MEQ2219144.1"/>
    <property type="molecule type" value="Genomic_DNA"/>
</dbReference>
<sequence>MPAQPYMTALSTQTGECLKRTLIWRSLPAAAPSDLHYEEDEHQQGCRVRHGVRFICTTVLLDQQLHHQQAPVHMAQGRKLSVSLLVWDFVDRLPEGNKSNGTGQRATDDLFGSFYDPLNRLSVLSCGACVPHTQTVHQYALHQGVIEGQQQLCLQVILSQEVEPL</sequence>
<evidence type="ECO:0000313" key="2">
    <source>
        <dbReference type="Proteomes" id="UP001434883"/>
    </source>
</evidence>
<organism evidence="1 2">
    <name type="scientific">Xenoophorus captivus</name>
    <dbReference type="NCBI Taxonomy" id="1517983"/>
    <lineage>
        <taxon>Eukaryota</taxon>
        <taxon>Metazoa</taxon>
        <taxon>Chordata</taxon>
        <taxon>Craniata</taxon>
        <taxon>Vertebrata</taxon>
        <taxon>Euteleostomi</taxon>
        <taxon>Actinopterygii</taxon>
        <taxon>Neopterygii</taxon>
        <taxon>Teleostei</taxon>
        <taxon>Neoteleostei</taxon>
        <taxon>Acanthomorphata</taxon>
        <taxon>Ovalentaria</taxon>
        <taxon>Atherinomorphae</taxon>
        <taxon>Cyprinodontiformes</taxon>
        <taxon>Goodeidae</taxon>
        <taxon>Xenoophorus</taxon>
    </lineage>
</organism>
<reference evidence="1 2" key="1">
    <citation type="submission" date="2021-06" db="EMBL/GenBank/DDBJ databases">
        <authorList>
            <person name="Palmer J.M."/>
        </authorList>
    </citation>
    <scope>NUCLEOTIDE SEQUENCE [LARGE SCALE GENOMIC DNA]</scope>
    <source>
        <strain evidence="1 2">XC_2019</strain>
        <tissue evidence="1">Muscle</tissue>
    </source>
</reference>
<protein>
    <submittedName>
        <fullName evidence="1">Uncharacterized protein</fullName>
    </submittedName>
</protein>
<name>A0ABV0SF32_9TELE</name>